<dbReference type="PANTHER" id="PTHR43281:SF1">
    <property type="entry name" value="FARNESYL DIPHOSPHATE SYNTHASE"/>
    <property type="match status" value="1"/>
</dbReference>
<evidence type="ECO:0000256" key="2">
    <source>
        <dbReference type="ARBA" id="ARBA00006706"/>
    </source>
</evidence>
<comment type="cofactor">
    <cofactor evidence="1">
        <name>Mg(2+)</name>
        <dbReference type="ChEBI" id="CHEBI:18420"/>
    </cofactor>
</comment>
<dbReference type="Proteomes" id="UP001597231">
    <property type="component" value="Unassembled WGS sequence"/>
</dbReference>
<dbReference type="InterPro" id="IPR053378">
    <property type="entry name" value="Prenyl_diphosphate_synthase"/>
</dbReference>
<dbReference type="PROSITE" id="PS00444">
    <property type="entry name" value="POLYPRENYL_SYNTHASE_2"/>
    <property type="match status" value="1"/>
</dbReference>
<dbReference type="InterPro" id="IPR008949">
    <property type="entry name" value="Isoprenoid_synthase_dom_sf"/>
</dbReference>
<name>A0ABW3TUV5_9BACL</name>
<evidence type="ECO:0000256" key="7">
    <source>
        <dbReference type="RuleBase" id="RU004466"/>
    </source>
</evidence>
<keyword evidence="5" id="KW-0460">Magnesium</keyword>
<proteinExistence type="inferred from homology"/>
<reference evidence="9" key="1">
    <citation type="journal article" date="2019" name="Int. J. Syst. Evol. Microbiol.">
        <title>The Global Catalogue of Microorganisms (GCM) 10K type strain sequencing project: providing services to taxonomists for standard genome sequencing and annotation.</title>
        <authorList>
            <consortium name="The Broad Institute Genomics Platform"/>
            <consortium name="The Broad Institute Genome Sequencing Center for Infectious Disease"/>
            <person name="Wu L."/>
            <person name="Ma J."/>
        </authorList>
    </citation>
    <scope>NUCLEOTIDE SEQUENCE [LARGE SCALE GENOMIC DNA]</scope>
    <source>
        <strain evidence="9">CCUG 53915</strain>
    </source>
</reference>
<dbReference type="Pfam" id="PF00348">
    <property type="entry name" value="polyprenyl_synt"/>
    <property type="match status" value="1"/>
</dbReference>
<evidence type="ECO:0000256" key="5">
    <source>
        <dbReference type="ARBA" id="ARBA00022842"/>
    </source>
</evidence>
<evidence type="ECO:0000256" key="4">
    <source>
        <dbReference type="ARBA" id="ARBA00022723"/>
    </source>
</evidence>
<keyword evidence="9" id="KW-1185">Reference proteome</keyword>
<evidence type="ECO:0000256" key="3">
    <source>
        <dbReference type="ARBA" id="ARBA00022679"/>
    </source>
</evidence>
<comment type="caution">
    <text evidence="8">The sequence shown here is derived from an EMBL/GenBank/DDBJ whole genome shotgun (WGS) entry which is preliminary data.</text>
</comment>
<dbReference type="CDD" id="cd00685">
    <property type="entry name" value="Trans_IPPS_HT"/>
    <property type="match status" value="1"/>
</dbReference>
<dbReference type="SUPFAM" id="SSF48576">
    <property type="entry name" value="Terpenoid synthases"/>
    <property type="match status" value="1"/>
</dbReference>
<dbReference type="InterPro" id="IPR000092">
    <property type="entry name" value="Polyprenyl_synt"/>
</dbReference>
<keyword evidence="4" id="KW-0479">Metal-binding</keyword>
<gene>
    <name evidence="8" type="ORF">ACFQ38_04580</name>
</gene>
<evidence type="ECO:0000256" key="6">
    <source>
        <dbReference type="ARBA" id="ARBA00023229"/>
    </source>
</evidence>
<accession>A0ABW3TUV5</accession>
<dbReference type="Gene3D" id="1.10.600.10">
    <property type="entry name" value="Farnesyl Diphosphate Synthase"/>
    <property type="match status" value="1"/>
</dbReference>
<organism evidence="8 9">
    <name type="scientific">Sporosarcina contaminans</name>
    <dbReference type="NCBI Taxonomy" id="633403"/>
    <lineage>
        <taxon>Bacteria</taxon>
        <taxon>Bacillati</taxon>
        <taxon>Bacillota</taxon>
        <taxon>Bacilli</taxon>
        <taxon>Bacillales</taxon>
        <taxon>Caryophanaceae</taxon>
        <taxon>Sporosarcina</taxon>
    </lineage>
</organism>
<dbReference type="EMBL" id="JBHTLT010000020">
    <property type="protein sequence ID" value="MFD1204405.1"/>
    <property type="molecule type" value="Genomic_DNA"/>
</dbReference>
<dbReference type="RefSeq" id="WP_336823202.1">
    <property type="nucleotide sequence ID" value="NZ_JBHTLT010000020.1"/>
</dbReference>
<keyword evidence="3 7" id="KW-0808">Transferase</keyword>
<dbReference type="PROSITE" id="PS00723">
    <property type="entry name" value="POLYPRENYL_SYNTHASE_1"/>
    <property type="match status" value="1"/>
</dbReference>
<dbReference type="SFLD" id="SFLDG01017">
    <property type="entry name" value="Polyprenyl_Transferase_Like"/>
    <property type="match status" value="1"/>
</dbReference>
<keyword evidence="6" id="KW-0414">Isoprene biosynthesis</keyword>
<protein>
    <submittedName>
        <fullName evidence="8">Polyprenyl synthetase family protein</fullName>
    </submittedName>
</protein>
<evidence type="ECO:0000256" key="1">
    <source>
        <dbReference type="ARBA" id="ARBA00001946"/>
    </source>
</evidence>
<evidence type="ECO:0000313" key="9">
    <source>
        <dbReference type="Proteomes" id="UP001597231"/>
    </source>
</evidence>
<dbReference type="SFLD" id="SFLDS00005">
    <property type="entry name" value="Isoprenoid_Synthase_Type_I"/>
    <property type="match status" value="1"/>
</dbReference>
<comment type="similarity">
    <text evidence="2 7">Belongs to the FPP/GGPP synthase family.</text>
</comment>
<dbReference type="InterPro" id="IPR033749">
    <property type="entry name" value="Polyprenyl_synt_CS"/>
</dbReference>
<dbReference type="PANTHER" id="PTHR43281">
    <property type="entry name" value="FARNESYL DIPHOSPHATE SYNTHASE"/>
    <property type="match status" value="1"/>
</dbReference>
<dbReference type="NCBIfam" id="NF045485">
    <property type="entry name" value="FPPsyn"/>
    <property type="match status" value="1"/>
</dbReference>
<sequence length="294" mass="32150">MSEKLKQFIDKNIPIIDSEMNRIVQSLQMPKSLKDAMLYSINAGGKRIRPLLVLSVLEDLNATSKDALKVASAIELVHTYSLIHDDLPCMDDDDFRRGKPTNHKVFGEATAVLAGDAMLTLSFQLMASLDNTSPEKAVRLAKLLADAAGATGMVGGQILDMEGETTRLNLEQLENVHMHKTGALLSFSIEAGAILADADEDVFGYLKEYAKHIGLAFQIKDDILDVTSTTEALGKTANSDASSHKSTYPALLGLEGAEQQLLKYHDLSIKNLSFLKKEQPLLELFANYIMGRLA</sequence>
<evidence type="ECO:0000313" key="8">
    <source>
        <dbReference type="EMBL" id="MFD1204405.1"/>
    </source>
</evidence>